<evidence type="ECO:0000313" key="2">
    <source>
        <dbReference type="Proteomes" id="UP000179807"/>
    </source>
</evidence>
<dbReference type="VEuPathDB" id="TrichDB:TRFO_28415"/>
<name>A0A1J4K0C6_9EUKA</name>
<dbReference type="EMBL" id="MLAK01000803">
    <property type="protein sequence ID" value="OHT04184.1"/>
    <property type="molecule type" value="Genomic_DNA"/>
</dbReference>
<keyword evidence="2" id="KW-1185">Reference proteome</keyword>
<reference evidence="1" key="1">
    <citation type="submission" date="2016-10" db="EMBL/GenBank/DDBJ databases">
        <authorList>
            <person name="Benchimol M."/>
            <person name="Almeida L.G."/>
            <person name="Vasconcelos A.T."/>
            <person name="Perreira-Neves A."/>
            <person name="Rosa I.A."/>
            <person name="Tasca T."/>
            <person name="Bogo M.R."/>
            <person name="de Souza W."/>
        </authorList>
    </citation>
    <scope>NUCLEOTIDE SEQUENCE [LARGE SCALE GENOMIC DNA]</scope>
    <source>
        <strain evidence="1">K</strain>
    </source>
</reference>
<protein>
    <submittedName>
        <fullName evidence="1">Uncharacterized protein</fullName>
    </submittedName>
</protein>
<accession>A0A1J4K0C6</accession>
<organism evidence="1 2">
    <name type="scientific">Tritrichomonas foetus</name>
    <dbReference type="NCBI Taxonomy" id="1144522"/>
    <lineage>
        <taxon>Eukaryota</taxon>
        <taxon>Metamonada</taxon>
        <taxon>Parabasalia</taxon>
        <taxon>Tritrichomonadida</taxon>
        <taxon>Tritrichomonadidae</taxon>
        <taxon>Tritrichomonas</taxon>
    </lineage>
</organism>
<dbReference type="RefSeq" id="XP_068357320.1">
    <property type="nucleotide sequence ID" value="XM_068506167.1"/>
</dbReference>
<evidence type="ECO:0000313" key="1">
    <source>
        <dbReference type="EMBL" id="OHT04184.1"/>
    </source>
</evidence>
<dbReference type="Proteomes" id="UP000179807">
    <property type="component" value="Unassembled WGS sequence"/>
</dbReference>
<sequence length="344" mass="39201">MSKVLADCIDENKESLLRIKMIQCNRLKIECKISICGTFNVTFLGHTSSTALHDPSPCQYAIIQDTADSLRGLLHLSIDSKDNPSSPGVELKLDDIFSPFNTTTNTKYSLLHLAVMLGRYECLEVLVLFLEQKGELEKWINAVDLKSQKSLLTQAIESVAEYEKSRQARKENGDDQNEIAFHQKVEKIIPFLIKKGADIMLKPQPTREANFPESFYVSPFVTCATKYPDYCIKLIEIFKENKSNEEMEKLSQYVSSLELADNNSIMVVLQNNGSRQLVDYLLNNNIYVVSTPTNSISAANITQNTELQPNQEEQTTGNSHKCEYCDSRETKIYNEKYYCEYHLE</sequence>
<gene>
    <name evidence="1" type="ORF">TRFO_28415</name>
</gene>
<dbReference type="AlphaFoldDB" id="A0A1J4K0C6"/>
<comment type="caution">
    <text evidence="1">The sequence shown here is derived from an EMBL/GenBank/DDBJ whole genome shotgun (WGS) entry which is preliminary data.</text>
</comment>
<dbReference type="GeneID" id="94840871"/>
<proteinExistence type="predicted"/>
<dbReference type="SUPFAM" id="SSF48403">
    <property type="entry name" value="Ankyrin repeat"/>
    <property type="match status" value="1"/>
</dbReference>
<dbReference type="Gene3D" id="1.25.40.20">
    <property type="entry name" value="Ankyrin repeat-containing domain"/>
    <property type="match status" value="1"/>
</dbReference>
<dbReference type="InterPro" id="IPR036770">
    <property type="entry name" value="Ankyrin_rpt-contain_sf"/>
</dbReference>